<dbReference type="InterPro" id="IPR013154">
    <property type="entry name" value="ADH-like_N"/>
</dbReference>
<keyword evidence="6" id="KW-0520">NAD</keyword>
<accession>A0A502E5I3</accession>
<evidence type="ECO:0000256" key="1">
    <source>
        <dbReference type="ARBA" id="ARBA00001947"/>
    </source>
</evidence>
<evidence type="ECO:0000313" key="10">
    <source>
        <dbReference type="Proteomes" id="UP000320095"/>
    </source>
</evidence>
<dbReference type="SMART" id="SM00829">
    <property type="entry name" value="PKS_ER"/>
    <property type="match status" value="1"/>
</dbReference>
<dbReference type="InterPro" id="IPR002328">
    <property type="entry name" value="ADH_Zn_CS"/>
</dbReference>
<dbReference type="GO" id="GO:0005829">
    <property type="term" value="C:cytosol"/>
    <property type="evidence" value="ECO:0007669"/>
    <property type="project" value="TreeGrafter"/>
</dbReference>
<name>A0A502E5I3_9MYCO</name>
<evidence type="ECO:0000256" key="4">
    <source>
        <dbReference type="ARBA" id="ARBA00022833"/>
    </source>
</evidence>
<dbReference type="Pfam" id="PF08240">
    <property type="entry name" value="ADH_N"/>
    <property type="match status" value="1"/>
</dbReference>
<evidence type="ECO:0000256" key="2">
    <source>
        <dbReference type="ARBA" id="ARBA00008072"/>
    </source>
</evidence>
<dbReference type="Pfam" id="PF00107">
    <property type="entry name" value="ADH_zinc_N"/>
    <property type="match status" value="1"/>
</dbReference>
<protein>
    <submittedName>
        <fullName evidence="9">Zn-dependent alcohol dehydrogenase</fullName>
    </submittedName>
</protein>
<dbReference type="GO" id="GO:0008270">
    <property type="term" value="F:zinc ion binding"/>
    <property type="evidence" value="ECO:0007669"/>
    <property type="project" value="InterPro"/>
</dbReference>
<keyword evidence="4 7" id="KW-0862">Zinc</keyword>
<reference evidence="9 10" key="1">
    <citation type="journal article" date="2019" name="Environ. Microbiol.">
        <title>Species interactions and distinct microbial communities in high Arctic permafrost affected cryosols are associated with the CH4 and CO2 gas fluxes.</title>
        <authorList>
            <person name="Altshuler I."/>
            <person name="Hamel J."/>
            <person name="Turney S."/>
            <person name="Magnuson E."/>
            <person name="Levesque R."/>
            <person name="Greer C."/>
            <person name="Whyte L.G."/>
        </authorList>
    </citation>
    <scope>NUCLEOTIDE SEQUENCE [LARGE SCALE GENOMIC DNA]</scope>
    <source>
        <strain evidence="9 10">S5.20</strain>
    </source>
</reference>
<dbReference type="SUPFAM" id="SSF51735">
    <property type="entry name" value="NAD(P)-binding Rossmann-fold domains"/>
    <property type="match status" value="1"/>
</dbReference>
<dbReference type="PANTHER" id="PTHR43880">
    <property type="entry name" value="ALCOHOL DEHYDROGENASE"/>
    <property type="match status" value="1"/>
</dbReference>
<keyword evidence="5" id="KW-0560">Oxidoreductase</keyword>
<dbReference type="FunFam" id="3.40.50.720:FF:000003">
    <property type="entry name" value="S-(hydroxymethyl)glutathione dehydrogenase"/>
    <property type="match status" value="1"/>
</dbReference>
<keyword evidence="3 7" id="KW-0479">Metal-binding</keyword>
<dbReference type="PANTHER" id="PTHR43880:SF12">
    <property type="entry name" value="ALCOHOL DEHYDROGENASE CLASS-3"/>
    <property type="match status" value="1"/>
</dbReference>
<dbReference type="InterPro" id="IPR013149">
    <property type="entry name" value="ADH-like_C"/>
</dbReference>
<feature type="domain" description="Enoyl reductase (ER)" evidence="8">
    <location>
        <begin position="47"/>
        <end position="396"/>
    </location>
</feature>
<comment type="cofactor">
    <cofactor evidence="1 7">
        <name>Zn(2+)</name>
        <dbReference type="ChEBI" id="CHEBI:29105"/>
    </cofactor>
</comment>
<dbReference type="PROSITE" id="PS00059">
    <property type="entry name" value="ADH_ZINC"/>
    <property type="match status" value="1"/>
</dbReference>
<dbReference type="Proteomes" id="UP000320095">
    <property type="component" value="Unassembled WGS sequence"/>
</dbReference>
<evidence type="ECO:0000256" key="5">
    <source>
        <dbReference type="ARBA" id="ARBA00023002"/>
    </source>
</evidence>
<dbReference type="Gene3D" id="3.90.180.10">
    <property type="entry name" value="Medium-chain alcohol dehydrogenases, catalytic domain"/>
    <property type="match status" value="1"/>
</dbReference>
<dbReference type="InterPro" id="IPR036291">
    <property type="entry name" value="NAD(P)-bd_dom_sf"/>
</dbReference>
<dbReference type="CDD" id="cd08279">
    <property type="entry name" value="Zn_ADH_class_III"/>
    <property type="match status" value="1"/>
</dbReference>
<comment type="similarity">
    <text evidence="2 7">Belongs to the zinc-containing alcohol dehydrogenase family.</text>
</comment>
<sequence length="398" mass="41448">MGRRLLEILSMFQSIRTLVECHPIRVRPPKRGTHAMTERAAILREIGKPLEVGDIELAALAPNQVRVRIAASGVCHSDLSMATGVLPAGAPCVLGHEGAGVVEGVGSEVHHVEVGDHVVIAWTAACGHCWFCLRGEVHLCRNAIADSYSMPYATDGDGTSLFTSMGVSSFATATNCLGRAVIPIERDIPLDVAALVGCGVATGAGAALNTAPVEHGSSVAVIGLGGVGLAALMASVVRGAAVVIAIDPVAARREIAESFGATHLIDPADGDVARQVRSVTGRRGADIVFEAVGRSATIETAIKATRRGGTTCVVGAAMPGEMVSLSAYDLFMNAKTLVGCQYGSVVPGRDFAMLLDLWRSGRMPLDRLVSRRVVLDEVNDAFADLTAGRGVRTVIVND</sequence>
<evidence type="ECO:0000259" key="8">
    <source>
        <dbReference type="SMART" id="SM00829"/>
    </source>
</evidence>
<organism evidence="9 10">
    <name type="scientific">Mycolicibacterium hodleri</name>
    <dbReference type="NCBI Taxonomy" id="49897"/>
    <lineage>
        <taxon>Bacteria</taxon>
        <taxon>Bacillati</taxon>
        <taxon>Actinomycetota</taxon>
        <taxon>Actinomycetes</taxon>
        <taxon>Mycobacteriales</taxon>
        <taxon>Mycobacteriaceae</taxon>
        <taxon>Mycolicibacterium</taxon>
    </lineage>
</organism>
<dbReference type="InterPro" id="IPR011032">
    <property type="entry name" value="GroES-like_sf"/>
</dbReference>
<evidence type="ECO:0000256" key="6">
    <source>
        <dbReference type="ARBA" id="ARBA00023027"/>
    </source>
</evidence>
<dbReference type="GO" id="GO:0051903">
    <property type="term" value="F:S-(hydroxymethyl)glutathione dehydrogenase [NAD(P)+] activity"/>
    <property type="evidence" value="ECO:0007669"/>
    <property type="project" value="TreeGrafter"/>
</dbReference>
<dbReference type="SUPFAM" id="SSF50129">
    <property type="entry name" value="GroES-like"/>
    <property type="match status" value="2"/>
</dbReference>
<evidence type="ECO:0000256" key="3">
    <source>
        <dbReference type="ARBA" id="ARBA00022723"/>
    </source>
</evidence>
<dbReference type="InterPro" id="IPR020843">
    <property type="entry name" value="ER"/>
</dbReference>
<dbReference type="EMBL" id="RCZG01000011">
    <property type="protein sequence ID" value="TPG31680.1"/>
    <property type="molecule type" value="Genomic_DNA"/>
</dbReference>
<comment type="caution">
    <text evidence="9">The sequence shown here is derived from an EMBL/GenBank/DDBJ whole genome shotgun (WGS) entry which is preliminary data.</text>
</comment>
<proteinExistence type="inferred from homology"/>
<evidence type="ECO:0000256" key="7">
    <source>
        <dbReference type="RuleBase" id="RU361277"/>
    </source>
</evidence>
<dbReference type="Gene3D" id="3.40.50.720">
    <property type="entry name" value="NAD(P)-binding Rossmann-like Domain"/>
    <property type="match status" value="1"/>
</dbReference>
<evidence type="ECO:0000313" key="9">
    <source>
        <dbReference type="EMBL" id="TPG31680.1"/>
    </source>
</evidence>
<dbReference type="AlphaFoldDB" id="A0A502E5I3"/>
<dbReference type="GO" id="GO:0046294">
    <property type="term" value="P:formaldehyde catabolic process"/>
    <property type="evidence" value="ECO:0007669"/>
    <property type="project" value="TreeGrafter"/>
</dbReference>
<keyword evidence="10" id="KW-1185">Reference proteome</keyword>
<gene>
    <name evidence="9" type="ORF">EAH80_22320</name>
</gene>